<evidence type="ECO:0000313" key="2">
    <source>
        <dbReference type="WBParaSite" id="PTRK_0001640000.1"/>
    </source>
</evidence>
<protein>
    <submittedName>
        <fullName evidence="2">DUF674 family protein</fullName>
    </submittedName>
</protein>
<evidence type="ECO:0000313" key="1">
    <source>
        <dbReference type="Proteomes" id="UP000038045"/>
    </source>
</evidence>
<proteinExistence type="predicted"/>
<name>A0A0N5A449_PARTI</name>
<reference evidence="2" key="1">
    <citation type="submission" date="2017-02" db="UniProtKB">
        <authorList>
            <consortium name="WormBaseParasite"/>
        </authorList>
    </citation>
    <scope>IDENTIFICATION</scope>
</reference>
<accession>A0A0N5A449</accession>
<dbReference type="AlphaFoldDB" id="A0A0N5A449"/>
<organism evidence="1 2">
    <name type="scientific">Parastrongyloides trichosuri</name>
    <name type="common">Possum-specific nematode worm</name>
    <dbReference type="NCBI Taxonomy" id="131310"/>
    <lineage>
        <taxon>Eukaryota</taxon>
        <taxon>Metazoa</taxon>
        <taxon>Ecdysozoa</taxon>
        <taxon>Nematoda</taxon>
        <taxon>Chromadorea</taxon>
        <taxon>Rhabditida</taxon>
        <taxon>Tylenchina</taxon>
        <taxon>Panagrolaimomorpha</taxon>
        <taxon>Strongyloidoidea</taxon>
        <taxon>Strongyloididae</taxon>
        <taxon>Parastrongyloides</taxon>
    </lineage>
</organism>
<dbReference type="WBParaSite" id="PTRK_0001640000.1">
    <property type="protein sequence ID" value="PTRK_0001640000.1"/>
    <property type="gene ID" value="PTRK_0001640000"/>
</dbReference>
<keyword evidence="1" id="KW-1185">Reference proteome</keyword>
<sequence>MLGFRMSKSMEDRFIFESTPNGCFCYFCDKDTITITELVALLKEDKGRNIFDFIRNNFGDHKEAIIKGKFQEIELMDGINGKCLEAFALSLGKTMDSEEYCTT</sequence>
<dbReference type="Proteomes" id="UP000038045">
    <property type="component" value="Unplaced"/>
</dbReference>